<dbReference type="SUPFAM" id="SSF53335">
    <property type="entry name" value="S-adenosyl-L-methionine-dependent methyltransferases"/>
    <property type="match status" value="1"/>
</dbReference>
<dbReference type="KEGG" id="cex:CSE_05650"/>
<dbReference type="InterPro" id="IPR002723">
    <property type="entry name" value="BpsA_C"/>
</dbReference>
<comment type="pathway">
    <text evidence="1">Amine and polyamine biosynthesis.</text>
</comment>
<sequence>MIDLKILTWEVVMDRTSLQILRAVWKKPLDVWELVIMQDNDIKNTYETLNSLKDKGLIEYSKNKIKITEKGIDELIKENAIPYIDTKCEYCRGKIYDPKNFKEILDVFKEIFANRPMETTEFDQGVVSEENSVRRLEFVYERGDLEGREIFFLGDDDLTSIVFALSKMPKRVVVFDVDRRIIEYIKEVSKKYNLNIEAYEYNASNKLDEKFVNKFDTFLTDPVETVKGMRLFLSRCVQSLKGKGAAGYFGLSHFESSLKKWYEIERDLLEMNLVITDMLRDFNEYLLVGERILHEGYYVVEKSPVEVLPPTISWYRSTFIRVELIDTAKPKIVESVSWDRSLYFDDETYVVRP</sequence>
<keyword evidence="1" id="KW-0963">Cytoplasm</keyword>
<protein>
    <recommendedName>
        <fullName evidence="1">N(4)-bis(aminopropyl)spermidine synthase</fullName>
        <ecNumber evidence="1">2.5.1.128</ecNumber>
    </recommendedName>
    <alternativeName>
        <fullName evidence="1">Branched-chain polyamine synthase A</fullName>
    </alternativeName>
</protein>
<evidence type="ECO:0000259" key="2">
    <source>
        <dbReference type="Pfam" id="PF01861"/>
    </source>
</evidence>
<evidence type="ECO:0000313" key="4">
    <source>
        <dbReference type="Proteomes" id="UP000004793"/>
    </source>
</evidence>
<dbReference type="GO" id="GO:0006596">
    <property type="term" value="P:polyamine biosynthetic process"/>
    <property type="evidence" value="ECO:0007669"/>
    <property type="project" value="UniProtKB-UniRule"/>
</dbReference>
<reference evidence="3 4" key="1">
    <citation type="submission" date="2011-01" db="EMBL/GenBank/DDBJ databases">
        <title>Whole genome sequence of Caldisericum exile AZM16c01.</title>
        <authorList>
            <person name="Narita-Yamada S."/>
            <person name="Kawakoshi A."/>
            <person name="Nakamura S."/>
            <person name="Sasagawa M."/>
            <person name="Fukada J."/>
            <person name="Sekine M."/>
            <person name="Kato Y."/>
            <person name="Fukai R."/>
            <person name="Sasaki K."/>
            <person name="Hanamaki A."/>
            <person name="Narita H."/>
            <person name="Konno Y."/>
            <person name="Mori K."/>
            <person name="Yamazaki S."/>
            <person name="Suzuki K."/>
            <person name="Fujita N."/>
        </authorList>
    </citation>
    <scope>NUCLEOTIDE SEQUENCE [LARGE SCALE GENOMIC DNA]</scope>
    <source>
        <strain evidence="4">DSM 21853 / NBRC 104410 / AZM16c01</strain>
    </source>
</reference>
<dbReference type="Proteomes" id="UP000004793">
    <property type="component" value="Chromosome"/>
</dbReference>
<dbReference type="GO" id="GO:0016765">
    <property type="term" value="F:transferase activity, transferring alkyl or aryl (other than methyl) groups"/>
    <property type="evidence" value="ECO:0007669"/>
    <property type="project" value="UniProtKB-UniRule"/>
</dbReference>
<dbReference type="PIRSF" id="PIRSF005895">
    <property type="entry name" value="UCP005895_mtase"/>
    <property type="match status" value="1"/>
</dbReference>
<organism evidence="3 4">
    <name type="scientific">Caldisericum exile (strain DSM 21853 / NBRC 104410 / AZM16c01)</name>
    <dbReference type="NCBI Taxonomy" id="511051"/>
    <lineage>
        <taxon>Bacteria</taxon>
        <taxon>Pseudomonadati</taxon>
        <taxon>Caldisericota/Cryosericota group</taxon>
        <taxon>Caldisericota</taxon>
        <taxon>Caldisericia</taxon>
        <taxon>Caldisericales</taxon>
        <taxon>Caldisericaceae</taxon>
        <taxon>Caldisericum</taxon>
    </lineage>
</organism>
<dbReference type="EC" id="2.5.1.128" evidence="1"/>
<dbReference type="HAMAP" id="MF_01947">
    <property type="entry name" value="Aminopropyltransf_BpsA"/>
    <property type="match status" value="1"/>
</dbReference>
<accession>A0A7U6JEG2</accession>
<dbReference type="GO" id="GO:0005737">
    <property type="term" value="C:cytoplasm"/>
    <property type="evidence" value="ECO:0007669"/>
    <property type="project" value="UniProtKB-SubCell"/>
</dbReference>
<dbReference type="InterPro" id="IPR036390">
    <property type="entry name" value="WH_DNA-bd_sf"/>
</dbReference>
<dbReference type="InterPro" id="IPR029063">
    <property type="entry name" value="SAM-dependent_MTases_sf"/>
</dbReference>
<feature type="domain" description="N(4)-bis(aminopropyl)spermidine synthase C-terminal" evidence="2">
    <location>
        <begin position="103"/>
        <end position="348"/>
    </location>
</feature>
<dbReference type="PANTHER" id="PTHR23290">
    <property type="entry name" value="RRNA N6-ADENOSINE-METHYLTRANSFERASE METTL5"/>
    <property type="match status" value="1"/>
</dbReference>
<comment type="similarity">
    <text evidence="1">Belongs to the branched-chain polyamine synthase family.</text>
</comment>
<dbReference type="PANTHER" id="PTHR23290:SF0">
    <property type="entry name" value="RRNA N6-ADENOSINE-METHYLTRANSFERASE METTL5"/>
    <property type="match status" value="1"/>
</dbReference>
<comment type="catalytic activity">
    <reaction evidence="1">
        <text>2 S-adenosyl 3-(methylsulfanyl)propylamine + spermidine = N(4)-bis(aminopropyl)spermidine + 2 S-methyl-5'-thioadenosine + 2 H(+)</text>
        <dbReference type="Rhea" id="RHEA:44132"/>
        <dbReference type="ChEBI" id="CHEBI:15378"/>
        <dbReference type="ChEBI" id="CHEBI:17509"/>
        <dbReference type="ChEBI" id="CHEBI:57443"/>
        <dbReference type="ChEBI" id="CHEBI:57834"/>
        <dbReference type="ChEBI" id="CHEBI:82771"/>
        <dbReference type="EC" id="2.5.1.128"/>
    </reaction>
</comment>
<keyword evidence="1" id="KW-0620">Polyamine biosynthesis</keyword>
<dbReference type="Pfam" id="PF01861">
    <property type="entry name" value="BpsA_C"/>
    <property type="match status" value="1"/>
</dbReference>
<evidence type="ECO:0000256" key="1">
    <source>
        <dbReference type="HAMAP-Rule" id="MF_01947"/>
    </source>
</evidence>
<comment type="subcellular location">
    <subcellularLocation>
        <location evidence="1">Cytoplasm</location>
    </subcellularLocation>
</comment>
<dbReference type="InterPro" id="IPR036388">
    <property type="entry name" value="WH-like_DNA-bd_sf"/>
</dbReference>
<keyword evidence="4" id="KW-1185">Reference proteome</keyword>
<dbReference type="EMBL" id="AP012051">
    <property type="protein sequence ID" value="BAL80691.1"/>
    <property type="molecule type" value="Genomic_DNA"/>
</dbReference>
<dbReference type="InterPro" id="IPR051720">
    <property type="entry name" value="rRNA_MeTrfase/Polyamine_Synth"/>
</dbReference>
<dbReference type="Gene3D" id="3.40.50.150">
    <property type="entry name" value="Vaccinia Virus protein VP39"/>
    <property type="match status" value="1"/>
</dbReference>
<proteinExistence type="inferred from homology"/>
<name>A0A7U6JEG2_CALEA</name>
<dbReference type="Gene3D" id="1.10.10.10">
    <property type="entry name" value="Winged helix-like DNA-binding domain superfamily/Winged helix DNA-binding domain"/>
    <property type="match status" value="1"/>
</dbReference>
<dbReference type="InterPro" id="IPR014435">
    <property type="entry name" value="BpsA"/>
</dbReference>
<keyword evidence="1" id="KW-0808">Transferase</keyword>
<gene>
    <name evidence="1" type="primary">bpsA</name>
    <name evidence="3" type="ordered locus">CSE_05650</name>
</gene>
<dbReference type="AlphaFoldDB" id="A0A7U6JEG2"/>
<comment type="function">
    <text evidence="1">Involved in the biosynthesis of branched-chain polyamines, which support the growth of thermophiles under high-temperature conditions. Catalyzes the sequential condensation of spermidine with the aminopropyl groups of decarboxylated S-adenosylmethionines to produce N(4)-bis(aminopropyl)spermidine via N(4)-aminopropylspermidine.</text>
</comment>
<evidence type="ECO:0000313" key="3">
    <source>
        <dbReference type="EMBL" id="BAL80691.1"/>
    </source>
</evidence>
<dbReference type="SUPFAM" id="SSF46785">
    <property type="entry name" value="Winged helix' DNA-binding domain"/>
    <property type="match status" value="1"/>
</dbReference>